<evidence type="ECO:0000256" key="2">
    <source>
        <dbReference type="HAMAP-Rule" id="MF_00460"/>
    </source>
</evidence>
<dbReference type="OrthoDB" id="9796575at2"/>
<dbReference type="InterPro" id="IPR016155">
    <property type="entry name" value="Mopterin_synth/thiamin_S_b"/>
</dbReference>
<comment type="similarity">
    <text evidence="1 2">Belongs to the UPF0125 (RnfH) family.</text>
</comment>
<feature type="compositionally biased region" description="Low complexity" evidence="3">
    <location>
        <begin position="89"/>
        <end position="98"/>
    </location>
</feature>
<evidence type="ECO:0000256" key="3">
    <source>
        <dbReference type="SAM" id="MobiDB-lite"/>
    </source>
</evidence>
<dbReference type="InterPro" id="IPR037021">
    <property type="entry name" value="RnfH_sf"/>
</dbReference>
<accession>A0A556AD44</accession>
<dbReference type="Proteomes" id="UP000318405">
    <property type="component" value="Unassembled WGS sequence"/>
</dbReference>
<gene>
    <name evidence="4" type="ORF">FOZ76_22940</name>
</gene>
<reference evidence="4 5" key="1">
    <citation type="submission" date="2019-07" db="EMBL/GenBank/DDBJ databases">
        <title>Qingshengfaniella alkalisoli gen. nov., sp. nov., isolated from saline soil.</title>
        <authorList>
            <person name="Xu L."/>
            <person name="Huang X.-X."/>
            <person name="Sun J.-Q."/>
        </authorList>
    </citation>
    <scope>NUCLEOTIDE SEQUENCE [LARGE SCALE GENOMIC DNA]</scope>
    <source>
        <strain evidence="4 5">DSM 27279</strain>
    </source>
</reference>
<proteinExistence type="inferred from homology"/>
<organism evidence="4 5">
    <name type="scientific">Verticiella sediminum</name>
    <dbReference type="NCBI Taxonomy" id="1247510"/>
    <lineage>
        <taxon>Bacteria</taxon>
        <taxon>Pseudomonadati</taxon>
        <taxon>Pseudomonadota</taxon>
        <taxon>Betaproteobacteria</taxon>
        <taxon>Burkholderiales</taxon>
        <taxon>Alcaligenaceae</taxon>
        <taxon>Verticiella</taxon>
    </lineage>
</organism>
<evidence type="ECO:0000256" key="1">
    <source>
        <dbReference type="ARBA" id="ARBA00010645"/>
    </source>
</evidence>
<dbReference type="PANTHER" id="PTHR37483:SF1">
    <property type="entry name" value="UPF0125 PROTEIN RATB"/>
    <property type="match status" value="1"/>
</dbReference>
<dbReference type="Gene3D" id="3.10.20.280">
    <property type="entry name" value="RnfH-like"/>
    <property type="match status" value="1"/>
</dbReference>
<dbReference type="InterPro" id="IPR005346">
    <property type="entry name" value="RnfH"/>
</dbReference>
<evidence type="ECO:0000313" key="4">
    <source>
        <dbReference type="EMBL" id="TSH90804.1"/>
    </source>
</evidence>
<comment type="caution">
    <text evidence="4">The sequence shown here is derived from an EMBL/GenBank/DDBJ whole genome shotgun (WGS) entry which is preliminary data.</text>
</comment>
<dbReference type="PANTHER" id="PTHR37483">
    <property type="entry name" value="UPF0125 PROTEIN RATB"/>
    <property type="match status" value="1"/>
</dbReference>
<evidence type="ECO:0000313" key="5">
    <source>
        <dbReference type="Proteomes" id="UP000318405"/>
    </source>
</evidence>
<dbReference type="EMBL" id="VLTJ01000039">
    <property type="protein sequence ID" value="TSH90804.1"/>
    <property type="molecule type" value="Genomic_DNA"/>
</dbReference>
<protein>
    <recommendedName>
        <fullName evidence="2">UPF0125 protein FOZ76_22940</fullName>
    </recommendedName>
</protein>
<sequence>MSVCYALPGAAWQRALELPAGSTVRDAIAASGFAAEHPGVDPYAHGIAVFGALRGPGHVLESGERVDILRPLTFDPMESRRRRARHKAAAAAKKAAAD</sequence>
<feature type="region of interest" description="Disordered" evidence="3">
    <location>
        <begin position="79"/>
        <end position="98"/>
    </location>
</feature>
<dbReference type="SUPFAM" id="SSF54285">
    <property type="entry name" value="MoaD/ThiS"/>
    <property type="match status" value="1"/>
</dbReference>
<dbReference type="HAMAP" id="MF_00460">
    <property type="entry name" value="UPF0125_RnfH"/>
    <property type="match status" value="1"/>
</dbReference>
<dbReference type="Pfam" id="PF03658">
    <property type="entry name" value="Ub-RnfH"/>
    <property type="match status" value="1"/>
</dbReference>
<keyword evidence="5" id="KW-1185">Reference proteome</keyword>
<dbReference type="AlphaFoldDB" id="A0A556AD44"/>
<name>A0A556AD44_9BURK</name>